<evidence type="ECO:0000313" key="13">
    <source>
        <dbReference type="Proteomes" id="UP000230108"/>
    </source>
</evidence>
<dbReference type="InterPro" id="IPR024909">
    <property type="entry name" value="Cys-tRNA/MSH_ligase"/>
</dbReference>
<dbReference type="EC" id="6.1.1.16" evidence="9"/>
<evidence type="ECO:0000256" key="10">
    <source>
        <dbReference type="SAM" id="Coils"/>
    </source>
</evidence>
<gene>
    <name evidence="9" type="primary">cysS</name>
    <name evidence="12" type="ORF">COY90_02590</name>
</gene>
<organism evidence="12 13">
    <name type="scientific">Candidatus Roizmanbacteria bacterium CG_4_10_14_0_8_um_filter_39_9</name>
    <dbReference type="NCBI Taxonomy" id="1974829"/>
    <lineage>
        <taxon>Bacteria</taxon>
        <taxon>Candidatus Roizmaniibacteriota</taxon>
    </lineage>
</organism>
<feature type="short sequence motif" description="'HIGH' region" evidence="9">
    <location>
        <begin position="29"/>
        <end position="39"/>
    </location>
</feature>
<dbReference type="CDD" id="cd00672">
    <property type="entry name" value="CysRS_core"/>
    <property type="match status" value="1"/>
</dbReference>
<evidence type="ECO:0000256" key="4">
    <source>
        <dbReference type="ARBA" id="ARBA00022741"/>
    </source>
</evidence>
<evidence type="ECO:0000256" key="5">
    <source>
        <dbReference type="ARBA" id="ARBA00022833"/>
    </source>
</evidence>
<dbReference type="InterPro" id="IPR009080">
    <property type="entry name" value="tRNAsynth_Ia_anticodon-bd"/>
</dbReference>
<comment type="subunit">
    <text evidence="1 9">Monomer.</text>
</comment>
<feature type="binding site" evidence="9">
    <location>
        <position position="283"/>
    </location>
    <ligand>
        <name>ATP</name>
        <dbReference type="ChEBI" id="CHEBI:30616"/>
    </ligand>
</feature>
<evidence type="ECO:0000256" key="3">
    <source>
        <dbReference type="ARBA" id="ARBA00022723"/>
    </source>
</evidence>
<keyword evidence="8 9" id="KW-0030">Aminoacyl-tRNA synthetase</keyword>
<accession>A0A2M7QDX9</accession>
<dbReference type="NCBIfam" id="TIGR00435">
    <property type="entry name" value="cysS"/>
    <property type="match status" value="1"/>
</dbReference>
<dbReference type="SUPFAM" id="SSF47323">
    <property type="entry name" value="Anticodon-binding domain of a subclass of class I aminoacyl-tRNA synthetases"/>
    <property type="match status" value="1"/>
</dbReference>
<name>A0A2M7QDX9_9BACT</name>
<feature type="binding site" evidence="9">
    <location>
        <position position="248"/>
    </location>
    <ligand>
        <name>Zn(2+)</name>
        <dbReference type="ChEBI" id="CHEBI:29105"/>
    </ligand>
</feature>
<dbReference type="Pfam" id="PF01406">
    <property type="entry name" value="tRNA-synt_1e"/>
    <property type="match status" value="1"/>
</dbReference>
<reference evidence="13" key="1">
    <citation type="submission" date="2017-09" db="EMBL/GenBank/DDBJ databases">
        <title>Depth-based differentiation of microbial function through sediment-hosted aquifers and enrichment of novel symbionts in the deep terrestrial subsurface.</title>
        <authorList>
            <person name="Probst A.J."/>
            <person name="Ladd B."/>
            <person name="Jarett J.K."/>
            <person name="Geller-Mcgrath D.E."/>
            <person name="Sieber C.M.K."/>
            <person name="Emerson J.B."/>
            <person name="Anantharaman K."/>
            <person name="Thomas B.C."/>
            <person name="Malmstrom R."/>
            <person name="Stieglmeier M."/>
            <person name="Klingl A."/>
            <person name="Woyke T."/>
            <person name="Ryan C.M."/>
            <person name="Banfield J.F."/>
        </authorList>
    </citation>
    <scope>NUCLEOTIDE SEQUENCE [LARGE SCALE GENOMIC DNA]</scope>
</reference>
<keyword evidence="4 9" id="KW-0547">Nucleotide-binding</keyword>
<comment type="similarity">
    <text evidence="9">Belongs to the class-I aminoacyl-tRNA synthetase family.</text>
</comment>
<dbReference type="AlphaFoldDB" id="A0A2M7QDX9"/>
<evidence type="ECO:0000259" key="11">
    <source>
        <dbReference type="Pfam" id="PF01406"/>
    </source>
</evidence>
<dbReference type="GO" id="GO:0005829">
    <property type="term" value="C:cytosol"/>
    <property type="evidence" value="ECO:0007669"/>
    <property type="project" value="TreeGrafter"/>
</dbReference>
<keyword evidence="6 9" id="KW-0067">ATP-binding</keyword>
<feature type="short sequence motif" description="'KMSKS' region" evidence="9">
    <location>
        <begin position="280"/>
        <end position="284"/>
    </location>
</feature>
<comment type="catalytic activity">
    <reaction evidence="9">
        <text>tRNA(Cys) + L-cysteine + ATP = L-cysteinyl-tRNA(Cys) + AMP + diphosphate</text>
        <dbReference type="Rhea" id="RHEA:17773"/>
        <dbReference type="Rhea" id="RHEA-COMP:9661"/>
        <dbReference type="Rhea" id="RHEA-COMP:9679"/>
        <dbReference type="ChEBI" id="CHEBI:30616"/>
        <dbReference type="ChEBI" id="CHEBI:33019"/>
        <dbReference type="ChEBI" id="CHEBI:35235"/>
        <dbReference type="ChEBI" id="CHEBI:78442"/>
        <dbReference type="ChEBI" id="CHEBI:78517"/>
        <dbReference type="ChEBI" id="CHEBI:456215"/>
        <dbReference type="EC" id="6.1.1.16"/>
    </reaction>
</comment>
<dbReference type="GO" id="GO:0008270">
    <property type="term" value="F:zinc ion binding"/>
    <property type="evidence" value="ECO:0007669"/>
    <property type="project" value="UniProtKB-UniRule"/>
</dbReference>
<dbReference type="SUPFAM" id="SSF52374">
    <property type="entry name" value="Nucleotidylyl transferase"/>
    <property type="match status" value="1"/>
</dbReference>
<feature type="binding site" evidence="9">
    <location>
        <position position="223"/>
    </location>
    <ligand>
        <name>Zn(2+)</name>
        <dbReference type="ChEBI" id="CHEBI:29105"/>
    </ligand>
</feature>
<evidence type="ECO:0000313" key="12">
    <source>
        <dbReference type="EMBL" id="PIY69073.1"/>
    </source>
</evidence>
<dbReference type="InterPro" id="IPR015803">
    <property type="entry name" value="Cys-tRNA-ligase"/>
</dbReference>
<dbReference type="GO" id="GO:0006423">
    <property type="term" value="P:cysteinyl-tRNA aminoacylation"/>
    <property type="evidence" value="ECO:0007669"/>
    <property type="project" value="UniProtKB-UniRule"/>
</dbReference>
<dbReference type="InterPro" id="IPR014729">
    <property type="entry name" value="Rossmann-like_a/b/a_fold"/>
</dbReference>
<feature type="binding site" evidence="9">
    <location>
        <position position="27"/>
    </location>
    <ligand>
        <name>Zn(2+)</name>
        <dbReference type="ChEBI" id="CHEBI:29105"/>
    </ligand>
</feature>
<proteinExistence type="inferred from homology"/>
<keyword evidence="10" id="KW-0175">Coiled coil</keyword>
<dbReference type="Gene3D" id="3.40.50.620">
    <property type="entry name" value="HUPs"/>
    <property type="match status" value="1"/>
</dbReference>
<keyword evidence="7 9" id="KW-0648">Protein biosynthesis</keyword>
<dbReference type="HAMAP" id="MF_00041">
    <property type="entry name" value="Cys_tRNA_synth"/>
    <property type="match status" value="1"/>
</dbReference>
<dbReference type="InterPro" id="IPR032678">
    <property type="entry name" value="tRNA-synt_1_cat_dom"/>
</dbReference>
<feature type="binding site" evidence="9">
    <location>
        <position position="252"/>
    </location>
    <ligand>
        <name>Zn(2+)</name>
        <dbReference type="ChEBI" id="CHEBI:29105"/>
    </ligand>
</feature>
<sequence>MKLFNSLTRQIEEFKTIVPDNVSLYTCGPTVYDYTHIGHIRAYVFNDTVRRIFEYMGYHVQHVMNITDVGHLSDDGDQGVDKMEKGAAKYGKTVWDLAKYYTEFFFTSTDMMNILRPNTICKATEHISEMIAIIKTLIQKGNAYETKEAVYFDISTFKDYGKLSGQNMDDKIKASRDEVYSDPEKKHAADFSLWFKRVGKFKDHTMHWESPWGDGFPGWHIECSAMSMKYLGKTIDVHTGGIDHIPIHHENEIAQSEAASGVPFVHYWMHYHFLQVEGQKMSKSLGNFYTIKDLVKKRISPMAFRLLLLQSHYRQPMNFTWEAAKGAEEALSRLRNLIIQLKNQKTKIKGESQKVKINDFDHRFNDVISNDLQTPQAIAIMWEMVKSDLDAPNKLELLYKFDNVLGLKLSETKTDTVSQEIIDLAEKRKTAKISKNYVLSDSLRKQIENKGFLIEDVKDGYKIKVKG</sequence>
<protein>
    <recommendedName>
        <fullName evidence="9">Cysteine--tRNA ligase</fullName>
        <ecNumber evidence="9">6.1.1.16</ecNumber>
    </recommendedName>
    <alternativeName>
        <fullName evidence="9">Cysteinyl-tRNA synthetase</fullName>
        <shortName evidence="9">CysRS</shortName>
    </alternativeName>
</protein>
<evidence type="ECO:0000256" key="9">
    <source>
        <dbReference type="HAMAP-Rule" id="MF_00041"/>
    </source>
</evidence>
<evidence type="ECO:0000256" key="8">
    <source>
        <dbReference type="ARBA" id="ARBA00023146"/>
    </source>
</evidence>
<dbReference type="PRINTS" id="PR00983">
    <property type="entry name" value="TRNASYNTHCYS"/>
</dbReference>
<evidence type="ECO:0000256" key="7">
    <source>
        <dbReference type="ARBA" id="ARBA00022917"/>
    </source>
</evidence>
<dbReference type="Proteomes" id="UP000230108">
    <property type="component" value="Unassembled WGS sequence"/>
</dbReference>
<dbReference type="Gene3D" id="1.20.120.1910">
    <property type="entry name" value="Cysteine-tRNA ligase, C-terminal anti-codon recognition domain"/>
    <property type="match status" value="1"/>
</dbReference>
<feature type="domain" description="tRNA synthetases class I catalytic" evidence="11">
    <location>
        <begin position="14"/>
        <end position="325"/>
    </location>
</feature>
<keyword evidence="2 9" id="KW-0436">Ligase</keyword>
<dbReference type="EMBL" id="PFLF01000054">
    <property type="protein sequence ID" value="PIY69073.1"/>
    <property type="molecule type" value="Genomic_DNA"/>
</dbReference>
<dbReference type="GO" id="GO:0004817">
    <property type="term" value="F:cysteine-tRNA ligase activity"/>
    <property type="evidence" value="ECO:0007669"/>
    <property type="project" value="UniProtKB-UniRule"/>
</dbReference>
<keyword evidence="5 9" id="KW-0862">Zinc</keyword>
<comment type="cofactor">
    <cofactor evidence="9">
        <name>Zn(2+)</name>
        <dbReference type="ChEBI" id="CHEBI:29105"/>
    </cofactor>
    <text evidence="9">Binds 1 zinc ion per subunit.</text>
</comment>
<dbReference type="GO" id="GO:0005524">
    <property type="term" value="F:ATP binding"/>
    <property type="evidence" value="ECO:0007669"/>
    <property type="project" value="UniProtKB-UniRule"/>
</dbReference>
<dbReference type="PANTHER" id="PTHR10890">
    <property type="entry name" value="CYSTEINYL-TRNA SYNTHETASE"/>
    <property type="match status" value="1"/>
</dbReference>
<keyword evidence="3 9" id="KW-0479">Metal-binding</keyword>
<comment type="subcellular location">
    <subcellularLocation>
        <location evidence="9">Cytoplasm</location>
    </subcellularLocation>
</comment>
<keyword evidence="9" id="KW-0963">Cytoplasm</keyword>
<evidence type="ECO:0000256" key="1">
    <source>
        <dbReference type="ARBA" id="ARBA00011245"/>
    </source>
</evidence>
<evidence type="ECO:0000256" key="6">
    <source>
        <dbReference type="ARBA" id="ARBA00022840"/>
    </source>
</evidence>
<comment type="caution">
    <text evidence="12">The sequence shown here is derived from an EMBL/GenBank/DDBJ whole genome shotgun (WGS) entry which is preliminary data.</text>
</comment>
<evidence type="ECO:0000256" key="2">
    <source>
        <dbReference type="ARBA" id="ARBA00022598"/>
    </source>
</evidence>
<feature type="coiled-coil region" evidence="10">
    <location>
        <begin position="324"/>
        <end position="354"/>
    </location>
</feature>
<dbReference type="PANTHER" id="PTHR10890:SF3">
    <property type="entry name" value="CYSTEINE--TRNA LIGASE, CYTOPLASMIC"/>
    <property type="match status" value="1"/>
</dbReference>